<keyword evidence="1" id="KW-1133">Transmembrane helix</keyword>
<dbReference type="Proteomes" id="UP000887458">
    <property type="component" value="Unassembled WGS sequence"/>
</dbReference>
<keyword evidence="1" id="KW-0812">Transmembrane</keyword>
<feature type="transmembrane region" description="Helical" evidence="1">
    <location>
        <begin position="167"/>
        <end position="189"/>
    </location>
</feature>
<proteinExistence type="predicted"/>
<evidence type="ECO:0000313" key="2">
    <source>
        <dbReference type="EMBL" id="KAH9413537.1"/>
    </source>
</evidence>
<dbReference type="EMBL" id="NJHN03000121">
    <property type="protein sequence ID" value="KAH9413537.1"/>
    <property type="molecule type" value="Genomic_DNA"/>
</dbReference>
<gene>
    <name evidence="2" type="ORF">DERP_008015</name>
</gene>
<name>A0ABQ8ITH9_DERPT</name>
<accession>A0ABQ8ITH9</accession>
<reference evidence="2 3" key="2">
    <citation type="journal article" date="2022" name="Mol. Biol. Evol.">
        <title>Comparative Genomics Reveals Insights into the Divergent Evolution of Astigmatic Mites and Household Pest Adaptations.</title>
        <authorList>
            <person name="Xiong Q."/>
            <person name="Wan A.T."/>
            <person name="Liu X."/>
            <person name="Fung C.S."/>
            <person name="Xiao X."/>
            <person name="Malainual N."/>
            <person name="Hou J."/>
            <person name="Wang L."/>
            <person name="Wang M."/>
            <person name="Yang K.Y."/>
            <person name="Cui Y."/>
            <person name="Leung E.L."/>
            <person name="Nong W."/>
            <person name="Shin S.K."/>
            <person name="Au S.W."/>
            <person name="Jeong K.Y."/>
            <person name="Chew F.T."/>
            <person name="Hui J.H."/>
            <person name="Leung T.F."/>
            <person name="Tungtrongchitr A."/>
            <person name="Zhong N."/>
            <person name="Liu Z."/>
            <person name="Tsui S.K."/>
        </authorList>
    </citation>
    <scope>NUCLEOTIDE SEQUENCE [LARGE SCALE GENOMIC DNA]</scope>
    <source>
        <strain evidence="2">Derp</strain>
    </source>
</reference>
<comment type="caution">
    <text evidence="2">The sequence shown here is derived from an EMBL/GenBank/DDBJ whole genome shotgun (WGS) entry which is preliminary data.</text>
</comment>
<organism evidence="2 3">
    <name type="scientific">Dermatophagoides pteronyssinus</name>
    <name type="common">European house dust mite</name>
    <dbReference type="NCBI Taxonomy" id="6956"/>
    <lineage>
        <taxon>Eukaryota</taxon>
        <taxon>Metazoa</taxon>
        <taxon>Ecdysozoa</taxon>
        <taxon>Arthropoda</taxon>
        <taxon>Chelicerata</taxon>
        <taxon>Arachnida</taxon>
        <taxon>Acari</taxon>
        <taxon>Acariformes</taxon>
        <taxon>Sarcoptiformes</taxon>
        <taxon>Astigmata</taxon>
        <taxon>Psoroptidia</taxon>
        <taxon>Analgoidea</taxon>
        <taxon>Pyroglyphidae</taxon>
        <taxon>Dermatophagoidinae</taxon>
        <taxon>Dermatophagoides</taxon>
    </lineage>
</organism>
<feature type="transmembrane region" description="Helical" evidence="1">
    <location>
        <begin position="6"/>
        <end position="27"/>
    </location>
</feature>
<keyword evidence="3" id="KW-1185">Reference proteome</keyword>
<keyword evidence="1" id="KW-0472">Membrane</keyword>
<protein>
    <submittedName>
        <fullName evidence="2">Uncharacterized protein</fullName>
    </submittedName>
</protein>
<evidence type="ECO:0000313" key="3">
    <source>
        <dbReference type="Proteomes" id="UP000887458"/>
    </source>
</evidence>
<dbReference type="SUPFAM" id="SSF101447">
    <property type="entry name" value="Formin homology 2 domain (FH2 domain)"/>
    <property type="match status" value="1"/>
</dbReference>
<sequence length="570" mass="63286">MYNIWLFRSIIIFILYTIILSSIHFDINDYHHQCNQRRINFLLLPTANAMKSDEILVAILAAKFLGLFHKDNDYKPRPPPPPPPPPPIFAPPIILGMENNDGGGDMIQEIQPTFDDENDEQLSLASKDMIITANDKKRKTKTTNIGKYLKTKLRSTTNLLSINNNSAFNTFLTIIIAIIVFEDIIRIFWLNSGHNHHPNHHHYSSSTTKFLISAFPLKKLLKLQLKQLKQENKAKKYVDSKLAKIKMMKKLLKAKLFIKPLIKSGAIRAPMLHLVMPMMMSSAMKSWSQAATAGIMAASGNDNGGGGGGISSVIGGNGFANIGSTGIGGDLRSKFMSNLPKMPFLRGKENAAVGAKSSSGGGNGGGGGENQAQYIIDMNQFSKNMANLPEMYGRFFKNLMMGNAAKLQQLLNNCLQQQQQKQQKSTNIFRKYMTKQQQQQHSNYNRCVYPQSSITISCRTPQECSMPSSPKMIPQTELAILAPVIVDDDNAAAAALFNANSNNNLQQNQQFIDYNGGGGGGNSERPSLSLLPIISFEILCFCTDDDLEPVLKKRFKRSCKRCKILKCDSK</sequence>
<reference evidence="2 3" key="1">
    <citation type="journal article" date="2018" name="J. Allergy Clin. Immunol.">
        <title>High-quality assembly of Dermatophagoides pteronyssinus genome and transcriptome reveals a wide range of novel allergens.</title>
        <authorList>
            <person name="Liu X.Y."/>
            <person name="Yang K.Y."/>
            <person name="Wang M.Q."/>
            <person name="Kwok J.S."/>
            <person name="Zeng X."/>
            <person name="Yang Z."/>
            <person name="Xiao X.J."/>
            <person name="Lau C.P."/>
            <person name="Li Y."/>
            <person name="Huang Z.M."/>
            <person name="Ba J.G."/>
            <person name="Yim A.K."/>
            <person name="Ouyang C.Y."/>
            <person name="Ngai S.M."/>
            <person name="Chan T.F."/>
            <person name="Leung E.L."/>
            <person name="Liu L."/>
            <person name="Liu Z.G."/>
            <person name="Tsui S.K."/>
        </authorList>
    </citation>
    <scope>NUCLEOTIDE SEQUENCE [LARGE SCALE GENOMIC DNA]</scope>
    <source>
        <strain evidence="2">Derp</strain>
    </source>
</reference>
<evidence type="ECO:0000256" key="1">
    <source>
        <dbReference type="SAM" id="Phobius"/>
    </source>
</evidence>